<dbReference type="OrthoDB" id="9982100at2759"/>
<feature type="region of interest" description="Disordered" evidence="6">
    <location>
        <begin position="491"/>
        <end position="529"/>
    </location>
</feature>
<dbReference type="GO" id="GO:0140683">
    <property type="term" value="F:histone H3K9me/H3K9me2 demethylase activity"/>
    <property type="evidence" value="ECO:0007669"/>
    <property type="project" value="UniProtKB-ARBA"/>
</dbReference>
<dbReference type="GO" id="GO:0140718">
    <property type="term" value="P:facultative heterochromatin formation"/>
    <property type="evidence" value="ECO:0007669"/>
    <property type="project" value="UniProtKB-ARBA"/>
</dbReference>
<comment type="subcellular location">
    <subcellularLocation>
        <location evidence="1">Nucleus</location>
    </subcellularLocation>
</comment>
<feature type="compositionally biased region" description="Polar residues" evidence="6">
    <location>
        <begin position="152"/>
        <end position="174"/>
    </location>
</feature>
<dbReference type="InterPro" id="IPR007526">
    <property type="entry name" value="SWIRM"/>
</dbReference>
<dbReference type="Pfam" id="PF01593">
    <property type="entry name" value="Amino_oxidase"/>
    <property type="match status" value="1"/>
</dbReference>
<evidence type="ECO:0000256" key="5">
    <source>
        <dbReference type="ARBA" id="ARBA00023242"/>
    </source>
</evidence>
<dbReference type="Gene3D" id="1.10.30.10">
    <property type="entry name" value="High mobility group box domain"/>
    <property type="match status" value="1"/>
</dbReference>
<dbReference type="GO" id="GO:0003677">
    <property type="term" value="F:DNA binding"/>
    <property type="evidence" value="ECO:0007669"/>
    <property type="project" value="UniProtKB-KW"/>
</dbReference>
<dbReference type="GO" id="GO:0030466">
    <property type="term" value="P:silent mating-type cassette heterochromatin formation"/>
    <property type="evidence" value="ECO:0007669"/>
    <property type="project" value="UniProtKB-ARBA"/>
</dbReference>
<feature type="compositionally biased region" description="Polar residues" evidence="6">
    <location>
        <begin position="507"/>
        <end position="521"/>
    </location>
</feature>
<keyword evidence="3" id="KW-0560">Oxidoreductase</keyword>
<dbReference type="Pfam" id="PF04433">
    <property type="entry name" value="SWIRM"/>
    <property type="match status" value="1"/>
</dbReference>
<feature type="region of interest" description="Disordered" evidence="6">
    <location>
        <begin position="60"/>
        <end position="114"/>
    </location>
</feature>
<protein>
    <submittedName>
        <fullName evidence="8">Flavin-containing amine oxidoreductase-domain containing protein</fullName>
    </submittedName>
</protein>
<comment type="similarity">
    <text evidence="2">Belongs to the flavin monoamine oxidase family.</text>
</comment>
<dbReference type="GO" id="GO:1990841">
    <property type="term" value="F:promoter-specific chromatin binding"/>
    <property type="evidence" value="ECO:0007669"/>
    <property type="project" value="UniProtKB-ARBA"/>
</dbReference>
<dbReference type="InterPro" id="IPR036188">
    <property type="entry name" value="FAD/NAD-bd_sf"/>
</dbReference>
<evidence type="ECO:0000256" key="3">
    <source>
        <dbReference type="ARBA" id="ARBA00023002"/>
    </source>
</evidence>
<dbReference type="Proteomes" id="UP000800096">
    <property type="component" value="Unassembled WGS sequence"/>
</dbReference>
<dbReference type="EMBL" id="ML979140">
    <property type="protein sequence ID" value="KAF1912410.1"/>
    <property type="molecule type" value="Genomic_DNA"/>
</dbReference>
<evidence type="ECO:0000256" key="4">
    <source>
        <dbReference type="ARBA" id="ARBA00023125"/>
    </source>
</evidence>
<dbReference type="InterPro" id="IPR002937">
    <property type="entry name" value="Amino_oxidase"/>
</dbReference>
<dbReference type="GO" id="GO:0031508">
    <property type="term" value="P:pericentric heterochromatin formation"/>
    <property type="evidence" value="ECO:0007669"/>
    <property type="project" value="UniProtKB-ARBA"/>
</dbReference>
<evidence type="ECO:0000313" key="9">
    <source>
        <dbReference type="Proteomes" id="UP000800096"/>
    </source>
</evidence>
<dbReference type="CDD" id="cd00084">
    <property type="entry name" value="HMG-box_SF"/>
    <property type="match status" value="1"/>
</dbReference>
<dbReference type="GO" id="GO:0033193">
    <property type="term" value="C:Lsd1/2 complex"/>
    <property type="evidence" value="ECO:0007669"/>
    <property type="project" value="UniProtKB-ARBA"/>
</dbReference>
<accession>A0A6A5QC29</accession>
<dbReference type="GO" id="GO:0031934">
    <property type="term" value="C:mating-type region heterochromatin"/>
    <property type="evidence" value="ECO:0007669"/>
    <property type="project" value="UniProtKB-ARBA"/>
</dbReference>
<feature type="compositionally biased region" description="Polar residues" evidence="6">
    <location>
        <begin position="191"/>
        <end position="204"/>
    </location>
</feature>
<feature type="compositionally biased region" description="Polar residues" evidence="6">
    <location>
        <begin position="100"/>
        <end position="114"/>
    </location>
</feature>
<dbReference type="FunFam" id="1.10.30.10:FF:000067">
    <property type="entry name" value="Lysine-specific histone demethylase Aof2, putative"/>
    <property type="match status" value="1"/>
</dbReference>
<proteinExistence type="inferred from homology"/>
<keyword evidence="5" id="KW-0539">Nucleus</keyword>
<evidence type="ECO:0000256" key="2">
    <source>
        <dbReference type="ARBA" id="ARBA00005995"/>
    </source>
</evidence>
<feature type="region of interest" description="Disordered" evidence="6">
    <location>
        <begin position="941"/>
        <end position="961"/>
    </location>
</feature>
<dbReference type="Gene3D" id="3.50.50.60">
    <property type="entry name" value="FAD/NAD(P)-binding domain"/>
    <property type="match status" value="2"/>
</dbReference>
<dbReference type="GO" id="GO:0140720">
    <property type="term" value="C:subtelomeric heterochromatin"/>
    <property type="evidence" value="ECO:0007669"/>
    <property type="project" value="UniProtKB-ARBA"/>
</dbReference>
<dbReference type="PANTHER" id="PTHR10742:SF386">
    <property type="entry name" value="LYSINE-SPECIFIC HISTONE DEMETHYLASE 1A"/>
    <property type="match status" value="1"/>
</dbReference>
<dbReference type="Gene3D" id="1.10.10.10">
    <property type="entry name" value="Winged helix-like DNA-binding domain superfamily/Winged helix DNA-binding domain"/>
    <property type="match status" value="1"/>
</dbReference>
<dbReference type="PROSITE" id="PS50934">
    <property type="entry name" value="SWIRM"/>
    <property type="match status" value="1"/>
</dbReference>
<dbReference type="SUPFAM" id="SSF46689">
    <property type="entry name" value="Homeodomain-like"/>
    <property type="match status" value="1"/>
</dbReference>
<dbReference type="GO" id="GO:0005634">
    <property type="term" value="C:nucleus"/>
    <property type="evidence" value="ECO:0007669"/>
    <property type="project" value="UniProtKB-SubCell"/>
</dbReference>
<organism evidence="8 9">
    <name type="scientific">Ampelomyces quisqualis</name>
    <name type="common">Powdery mildew agent</name>
    <dbReference type="NCBI Taxonomy" id="50730"/>
    <lineage>
        <taxon>Eukaryota</taxon>
        <taxon>Fungi</taxon>
        <taxon>Dikarya</taxon>
        <taxon>Ascomycota</taxon>
        <taxon>Pezizomycotina</taxon>
        <taxon>Dothideomycetes</taxon>
        <taxon>Pleosporomycetidae</taxon>
        <taxon>Pleosporales</taxon>
        <taxon>Pleosporineae</taxon>
        <taxon>Phaeosphaeriaceae</taxon>
        <taxon>Ampelomyces</taxon>
    </lineage>
</organism>
<dbReference type="Gene3D" id="3.90.660.10">
    <property type="match status" value="1"/>
</dbReference>
<dbReference type="InterPro" id="IPR050281">
    <property type="entry name" value="Flavin_monoamine_oxidase"/>
</dbReference>
<dbReference type="SUPFAM" id="SSF51905">
    <property type="entry name" value="FAD/NAD(P)-binding domain"/>
    <property type="match status" value="1"/>
</dbReference>
<gene>
    <name evidence="8" type="ORF">BDU57DRAFT_522655</name>
</gene>
<dbReference type="GO" id="GO:0033696">
    <property type="term" value="P:heterochromatin boundary formation"/>
    <property type="evidence" value="ECO:0007669"/>
    <property type="project" value="UniProtKB-ARBA"/>
</dbReference>
<keyword evidence="4" id="KW-0238">DNA-binding</keyword>
<keyword evidence="9" id="KW-1185">Reference proteome</keyword>
<evidence type="ECO:0000313" key="8">
    <source>
        <dbReference type="EMBL" id="KAF1912410.1"/>
    </source>
</evidence>
<dbReference type="GO" id="GO:0050660">
    <property type="term" value="F:flavin adenine dinucleotide binding"/>
    <property type="evidence" value="ECO:0007669"/>
    <property type="project" value="TreeGrafter"/>
</dbReference>
<dbReference type="PANTHER" id="PTHR10742">
    <property type="entry name" value="FLAVIN MONOAMINE OXIDASE"/>
    <property type="match status" value="1"/>
</dbReference>
<evidence type="ECO:0000256" key="1">
    <source>
        <dbReference type="ARBA" id="ARBA00004123"/>
    </source>
</evidence>
<dbReference type="InterPro" id="IPR009057">
    <property type="entry name" value="Homeodomain-like_sf"/>
</dbReference>
<dbReference type="InterPro" id="IPR036910">
    <property type="entry name" value="HMG_box_dom_sf"/>
</dbReference>
<dbReference type="GO" id="GO:0005721">
    <property type="term" value="C:pericentric heterochromatin"/>
    <property type="evidence" value="ECO:0007669"/>
    <property type="project" value="UniProtKB-ARBA"/>
</dbReference>
<dbReference type="FunFam" id="1.10.10.10:FF:000064">
    <property type="entry name" value="Lysine-specific histone demethylase 1A"/>
    <property type="match status" value="1"/>
</dbReference>
<dbReference type="GO" id="GO:0031509">
    <property type="term" value="P:subtelomeric heterochromatin formation"/>
    <property type="evidence" value="ECO:0007669"/>
    <property type="project" value="UniProtKB-ARBA"/>
</dbReference>
<feature type="domain" description="SWIRM" evidence="7">
    <location>
        <begin position="221"/>
        <end position="316"/>
    </location>
</feature>
<evidence type="ECO:0000256" key="6">
    <source>
        <dbReference type="SAM" id="MobiDB-lite"/>
    </source>
</evidence>
<dbReference type="SUPFAM" id="SSF54373">
    <property type="entry name" value="FAD-linked reductases, C-terminal domain"/>
    <property type="match status" value="1"/>
</dbReference>
<dbReference type="AlphaFoldDB" id="A0A6A5QC29"/>
<dbReference type="SUPFAM" id="SSF47095">
    <property type="entry name" value="HMG-box"/>
    <property type="match status" value="1"/>
</dbReference>
<feature type="region of interest" description="Disordered" evidence="6">
    <location>
        <begin position="149"/>
        <end position="204"/>
    </location>
</feature>
<reference evidence="8" key="1">
    <citation type="journal article" date="2020" name="Stud. Mycol.">
        <title>101 Dothideomycetes genomes: a test case for predicting lifestyles and emergence of pathogens.</title>
        <authorList>
            <person name="Haridas S."/>
            <person name="Albert R."/>
            <person name="Binder M."/>
            <person name="Bloem J."/>
            <person name="Labutti K."/>
            <person name="Salamov A."/>
            <person name="Andreopoulos B."/>
            <person name="Baker S."/>
            <person name="Barry K."/>
            <person name="Bills G."/>
            <person name="Bluhm B."/>
            <person name="Cannon C."/>
            <person name="Castanera R."/>
            <person name="Culley D."/>
            <person name="Daum C."/>
            <person name="Ezra D."/>
            <person name="Gonzalez J."/>
            <person name="Henrissat B."/>
            <person name="Kuo A."/>
            <person name="Liang C."/>
            <person name="Lipzen A."/>
            <person name="Lutzoni F."/>
            <person name="Magnuson J."/>
            <person name="Mondo S."/>
            <person name="Nolan M."/>
            <person name="Ohm R."/>
            <person name="Pangilinan J."/>
            <person name="Park H.-J."/>
            <person name="Ramirez L."/>
            <person name="Alfaro M."/>
            <person name="Sun H."/>
            <person name="Tritt A."/>
            <person name="Yoshinaga Y."/>
            <person name="Zwiers L.-H."/>
            <person name="Turgeon B."/>
            <person name="Goodwin S."/>
            <person name="Spatafora J."/>
            <person name="Crous P."/>
            <person name="Grigoriev I."/>
        </authorList>
    </citation>
    <scope>NUCLEOTIDE SEQUENCE</scope>
    <source>
        <strain evidence="8">HMLAC05119</strain>
    </source>
</reference>
<dbReference type="InterPro" id="IPR036388">
    <property type="entry name" value="WH-like_DNA-bd_sf"/>
</dbReference>
<dbReference type="GO" id="GO:0071515">
    <property type="term" value="P:mating-type locus imprinting"/>
    <property type="evidence" value="ECO:0007669"/>
    <property type="project" value="UniProtKB-ARBA"/>
</dbReference>
<name>A0A6A5QC29_AMPQU</name>
<evidence type="ECO:0000259" key="7">
    <source>
        <dbReference type="PROSITE" id="PS50934"/>
    </source>
</evidence>
<sequence>MFSTFAATTDPSALDDGSYLFNRSNEDLLSLPLSNDSIHLKGSIAPISGLSNLEYGRHSASSSVHYGDSHDTSELSTGQLSSREDREGSTPGTLVHGYGSNYTPSPLQYPFTPSSITRGFSKNIPNKSTNLDGTHLYQVAKAPVTSLEDHPQTTSTFMSGTPQNTSRASQSSVTPEIAKLQQKPVKRRRVNSNSQKGRATELRATSSIPSELSWPEFGRQCILAAENSRLNPFALHPAEYKLLRHHVNRAQVTIYLNIRNAILRLWHRNPLVYVSPEEAAGCTRDKRYFGLANVAYQWLLRNGYINFGCVKVPETSNTIPRMKAKGARQTIIVVGAGMSGLGCARQMEALFAQLGDTLAKNRGERPPKVILLEARPRIGGRVYSHPFLDQSGSTLPPGHRCTAEMGAQIVTGFEHGNPLNAIIRGQLGIPYHGLRDNTILYDHDGMVVDRTQDTLVEKLYNDVLERASVYRNKPTQQRTVEGDRNLILFGREPSDNGGPSIAELEKSNTPLAANDKSTASTTEEKPTSGVEKLAGRAYQLSNGFNADITAAKAAQSMGWTLKLGASMDQTLNLDAIAHASDFPTLGQTMDEGLKQYQSLVDMQPREMRLLNWHHANLEYANAASVNQLSLSGWDQDMGNEFEGQHTEIIGGYQQVPRGLWQAPSKLDVRFSTPIKSIRYDTKEERIGKAVRIECSNGEVYDADRVVVTTPLGVLKSGSVSFQPPLPDWKQGVIERMGFGLLNKIILVYEKVFWEPDRDMFGLLNEAEIEASIRPEDYTKKRGRFYLFWNCLKTSGKPVLVALMAGESAYYAESSSNDQLVKDVTERLASMFAPSLVPLPTEAIVTRWKKDPFACGSYSFVGPRTQAGDYDVMARPHGPLHFAGEATCGTHPATVHGAYLSGLRAAAEVVEAIVGPIQLPSTLVDKKIVKLESPSALSLVDPKRTSEAAASPIRPEGKSARAHGDEDYEAAIIGAILQQIGERPIKPGRSGVNPFLLYTKDFWYVCKKECDEARRASSGNAEAKASKQEIRSAIGLRWRTASEEVKKPYMDQATHAREDATANAINFREQVATWDKEAARIRKEYIVKNPPEGGNEDLILNSRTAIELGANKRVRRL</sequence>